<dbReference type="InterPro" id="IPR016032">
    <property type="entry name" value="Sig_transdc_resp-reg_C-effctor"/>
</dbReference>
<sequence length="172" mass="18032">MSARTRIRERKATGISILVALQALACAFFLADLASDVMTDGIGLHLAIEMIAAIALLAAVVLGAMRVRGLITAARRDEAAVATAQGALGELIRLRFEEWQLTAAEADVALFALKGCDISEIARLRGSAAGTVRAQLAKVYSKAGVESRSGLIALFLEDLIALPDKSSRVLGG</sequence>
<keyword evidence="1" id="KW-0472">Membrane</keyword>
<keyword evidence="1" id="KW-0812">Transmembrane</keyword>
<protein>
    <submittedName>
        <fullName evidence="3">LuxR family transcriptional regulator</fullName>
    </submittedName>
</protein>
<keyword evidence="1" id="KW-1133">Transmembrane helix</keyword>
<dbReference type="Proteomes" id="UP000258016">
    <property type="component" value="Chromosome"/>
</dbReference>
<evidence type="ECO:0000259" key="2">
    <source>
        <dbReference type="SMART" id="SM00421"/>
    </source>
</evidence>
<dbReference type="SUPFAM" id="SSF46894">
    <property type="entry name" value="C-terminal effector domain of the bipartite response regulators"/>
    <property type="match status" value="1"/>
</dbReference>
<dbReference type="EMBL" id="CP020083">
    <property type="protein sequence ID" value="ASR50831.1"/>
    <property type="molecule type" value="Genomic_DNA"/>
</dbReference>
<dbReference type="InterPro" id="IPR036388">
    <property type="entry name" value="WH-like_DNA-bd_sf"/>
</dbReference>
<dbReference type="RefSeq" id="WP_054135765.1">
    <property type="nucleotide sequence ID" value="NZ_CP020083.1"/>
</dbReference>
<feature type="transmembrane region" description="Helical" evidence="1">
    <location>
        <begin position="12"/>
        <end position="30"/>
    </location>
</feature>
<gene>
    <name evidence="3" type="ORF">B5J99_04550</name>
</gene>
<accession>A0ABN5B3X3</accession>
<dbReference type="Gene3D" id="1.10.10.10">
    <property type="entry name" value="Winged helix-like DNA-binding domain superfamily/Winged helix DNA-binding domain"/>
    <property type="match status" value="1"/>
</dbReference>
<name>A0ABN5B3X3_9SPHN</name>
<dbReference type="InterPro" id="IPR000792">
    <property type="entry name" value="Tscrpt_reg_LuxR_C"/>
</dbReference>
<evidence type="ECO:0000313" key="3">
    <source>
        <dbReference type="EMBL" id="ASR50831.1"/>
    </source>
</evidence>
<dbReference type="GeneID" id="303484844"/>
<evidence type="ECO:0000256" key="1">
    <source>
        <dbReference type="SAM" id="Phobius"/>
    </source>
</evidence>
<evidence type="ECO:0000313" key="4">
    <source>
        <dbReference type="Proteomes" id="UP000258016"/>
    </source>
</evidence>
<feature type="transmembrane region" description="Helical" evidence="1">
    <location>
        <begin position="42"/>
        <end position="65"/>
    </location>
</feature>
<keyword evidence="4" id="KW-1185">Reference proteome</keyword>
<reference evidence="3 4" key="1">
    <citation type="submission" date="2017-03" db="EMBL/GenBank/DDBJ databases">
        <title>Complete genome sequence of Blastomonas fulva degrading microcsystin LR.</title>
        <authorList>
            <person name="Lee H.-g."/>
            <person name="Jin L."/>
            <person name="oh H.-M."/>
        </authorList>
    </citation>
    <scope>NUCLEOTIDE SEQUENCE [LARGE SCALE GENOMIC DNA]</scope>
    <source>
        <strain evidence="3 4">T2</strain>
    </source>
</reference>
<organism evidence="3 4">
    <name type="scientific">Blastomonas fulva</name>
    <dbReference type="NCBI Taxonomy" id="1550728"/>
    <lineage>
        <taxon>Bacteria</taxon>
        <taxon>Pseudomonadati</taxon>
        <taxon>Pseudomonadota</taxon>
        <taxon>Alphaproteobacteria</taxon>
        <taxon>Sphingomonadales</taxon>
        <taxon>Sphingomonadaceae</taxon>
        <taxon>Blastomonas</taxon>
    </lineage>
</organism>
<dbReference type="SMART" id="SM00421">
    <property type="entry name" value="HTH_LUXR"/>
    <property type="match status" value="1"/>
</dbReference>
<proteinExistence type="predicted"/>
<feature type="domain" description="HTH luxR-type" evidence="2">
    <location>
        <begin position="98"/>
        <end position="155"/>
    </location>
</feature>